<comment type="caution">
    <text evidence="4">The sequence shown here is derived from an EMBL/GenBank/DDBJ whole genome shotgun (WGS) entry which is preliminary data.</text>
</comment>
<organism evidence="4 5">
    <name type="scientific">Zhengella mangrovi</name>
    <dbReference type="NCBI Taxonomy" id="1982044"/>
    <lineage>
        <taxon>Bacteria</taxon>
        <taxon>Pseudomonadati</taxon>
        <taxon>Pseudomonadota</taxon>
        <taxon>Alphaproteobacteria</taxon>
        <taxon>Hyphomicrobiales</taxon>
        <taxon>Notoacmeibacteraceae</taxon>
        <taxon>Zhengella</taxon>
    </lineage>
</organism>
<dbReference type="InterPro" id="IPR036291">
    <property type="entry name" value="NAD(P)-bd_dom_sf"/>
</dbReference>
<dbReference type="AlphaFoldDB" id="A0A2G1QKL5"/>
<evidence type="ECO:0000259" key="3">
    <source>
        <dbReference type="Pfam" id="PF01370"/>
    </source>
</evidence>
<protein>
    <submittedName>
        <fullName evidence="4">NAD-dependent epimerase</fullName>
    </submittedName>
</protein>
<name>A0A2G1QKL5_9HYPH</name>
<dbReference type="PANTHER" id="PTHR43103:SF3">
    <property type="entry name" value="ADP-L-GLYCERO-D-MANNO-HEPTOSE-6-EPIMERASE"/>
    <property type="match status" value="1"/>
</dbReference>
<evidence type="ECO:0000256" key="2">
    <source>
        <dbReference type="ARBA" id="ARBA00023277"/>
    </source>
</evidence>
<dbReference type="Gene3D" id="3.90.25.10">
    <property type="entry name" value="UDP-galactose 4-epimerase, domain 1"/>
    <property type="match status" value="1"/>
</dbReference>
<evidence type="ECO:0000256" key="1">
    <source>
        <dbReference type="ARBA" id="ARBA00022857"/>
    </source>
</evidence>
<dbReference type="InterPro" id="IPR001509">
    <property type="entry name" value="Epimerase_deHydtase"/>
</dbReference>
<gene>
    <name evidence="4" type="ORF">CSC94_15525</name>
</gene>
<dbReference type="Gene3D" id="3.40.50.720">
    <property type="entry name" value="NAD(P)-binding Rossmann-like Domain"/>
    <property type="match status" value="1"/>
</dbReference>
<sequence>MNILIIGGGGMVGQKLARALAAGGLPGAAIAGLTLHDIVAPRPVEAAFPVTLETGNFADAAESARLAARRPDLVFLLAAIVSGDAEQNFDKGWDINARGSWHLLEALHTEHAKSGGSYRPRVVFTSSIAVFGAPFPDKIGDDFLCAPQTSYGAQKAMTELLVADYARKGFIDGLSIRLPTVCVRPGKANLAASSFFSGIIREPLNGKEAILPVDDDVRHWHASPRSAAGFLVHAASLDTATLKGRLSLNMPGVSCTVAEQIEALRRVAGDAPVALIRRQPDETIRRIVAGWPRDFDPARALALGFRAEDSFEDIIRIYIEDDLESRAA</sequence>
<keyword evidence="1" id="KW-0521">NADP</keyword>
<reference evidence="4 5" key="1">
    <citation type="submission" date="2017-10" db="EMBL/GenBank/DDBJ databases">
        <title>Sedimentibacterium mangrovi gen. nov., sp. nov., a novel member of family Phyllobacteriacea isolated from mangrove sediment.</title>
        <authorList>
            <person name="Liao H."/>
            <person name="Tian Y."/>
        </authorList>
    </citation>
    <scope>NUCLEOTIDE SEQUENCE [LARGE SCALE GENOMIC DNA]</scope>
    <source>
        <strain evidence="4 5">X9-2-2</strain>
    </source>
</reference>
<dbReference type="PANTHER" id="PTHR43103">
    <property type="entry name" value="NUCLEOSIDE-DIPHOSPHATE-SUGAR EPIMERASE"/>
    <property type="match status" value="1"/>
</dbReference>
<evidence type="ECO:0000313" key="5">
    <source>
        <dbReference type="Proteomes" id="UP000221168"/>
    </source>
</evidence>
<keyword evidence="5" id="KW-1185">Reference proteome</keyword>
<dbReference type="NCBIfam" id="NF043036">
    <property type="entry name" value="ErythonDh"/>
    <property type="match status" value="1"/>
</dbReference>
<feature type="domain" description="NAD-dependent epimerase/dehydratase" evidence="3">
    <location>
        <begin position="3"/>
        <end position="211"/>
    </location>
</feature>
<dbReference type="GO" id="GO:0016491">
    <property type="term" value="F:oxidoreductase activity"/>
    <property type="evidence" value="ECO:0007669"/>
    <property type="project" value="InterPro"/>
</dbReference>
<keyword evidence="2" id="KW-0119">Carbohydrate metabolism</keyword>
<dbReference type="Proteomes" id="UP000221168">
    <property type="component" value="Unassembled WGS sequence"/>
</dbReference>
<accession>A0A2G1QKL5</accession>
<dbReference type="RefSeq" id="WP_099307284.1">
    <property type="nucleotide sequence ID" value="NZ_PDVP01000010.1"/>
</dbReference>
<dbReference type="CDD" id="cd05238">
    <property type="entry name" value="Gne_like_SDR_e"/>
    <property type="match status" value="1"/>
</dbReference>
<evidence type="ECO:0000313" key="4">
    <source>
        <dbReference type="EMBL" id="PHP66019.1"/>
    </source>
</evidence>
<dbReference type="OrthoDB" id="9801056at2"/>
<dbReference type="Pfam" id="PF01370">
    <property type="entry name" value="Epimerase"/>
    <property type="match status" value="1"/>
</dbReference>
<dbReference type="SUPFAM" id="SSF51735">
    <property type="entry name" value="NAD(P)-binding Rossmann-fold domains"/>
    <property type="match status" value="1"/>
</dbReference>
<dbReference type="EMBL" id="PDVP01000010">
    <property type="protein sequence ID" value="PHP66019.1"/>
    <property type="molecule type" value="Genomic_DNA"/>
</dbReference>
<dbReference type="InterPro" id="IPR050005">
    <property type="entry name" value="DenD"/>
</dbReference>
<proteinExistence type="predicted"/>